<keyword evidence="9 11" id="KW-0092">Biotin</keyword>
<dbReference type="PROSITE" id="PS00867">
    <property type="entry name" value="CPSASE_2"/>
    <property type="match status" value="1"/>
</dbReference>
<dbReference type="RefSeq" id="WP_317903287.1">
    <property type="nucleotide sequence ID" value="NZ_JAIRBC010000025.1"/>
</dbReference>
<feature type="binding site" evidence="14">
    <location>
        <position position="743"/>
    </location>
    <ligand>
        <name>Mn(2+)</name>
        <dbReference type="ChEBI" id="CHEBI:29035"/>
    </ligand>
</feature>
<sequence>MKIKKVLVANRGEIAIRIFRACVEIGIKTVGVYTYEDRYSLHRYKADECYQIGGDNDPLKPYLDMDTIIQVAKENNVDAIHPGYGFLSENAEFGQKCADNDIIFIGPKVSVLKALGDKITAKEVAVANKVPVIQSSEKDLTEIKVAISEASRIGFPVMLKAASGGGGRGMRVINNQEELEKAFPEAKRESLNAFGDDTVFLEKFVANPKHIEIQIVADTHGNIVHLYERDCSVQRRYQKVIEFAPSLGLPDETRNKLYKYAIDICRAVDYNNIGTVEFLVDDDGSIYFIEVNPRIQVEHTVTEMITNIDLVKAQLFIAGGYKLSDKQIKIQNQESVVITGYALQCRITTEDPANNFKPDYGVVTTYRSASGLGIRLDAGSIYQGVSISPFFDSMLVKVSALSRTLDGSCRKMRRALAEFRIRGVKTNMAFLDNILKHPTFREGKVTVNFIKNEPALFEFTEPRNRANKLIEFLGDTIVNGNPDVKKIDHGHKFSKPQVPSFPKAVEYPKGTKNLLTELGPEKFSEWLKNEKKIHYTDTTFRDAHQSLLATRMRTIDMLKVAEGYAKNHPEIFSMEVWGGATFDVCLRFLYENPWERLALLRKAMPNVLLQMLIRGSNGVGYTAYPDNLIEKFVEQSWETGVDVFRIFDSLNWMKSIAPCIEHVRTKTGGLAEGSLCYTGDILDSSKTKYNLEYYIRLAKDIENAGAHILGVKDMAGLLKPYAAYELISALKSEINIPVHLHTHDTSSIQSATYLKAVEAGVDVIDVALGGLSGLTSQPNFNSFVEMMRFHKRENVLNTDKLAEYSNYWETIRNYYYPFESGLKAGTGEVYKHEIPGGQYSNLKGQAIALGLENKFPEITKMYGEVNAMFGDVIKVTPSSKVVGDMAQYMIGNGLTTQDVKERGDSISFPQSVISFFKGDLGQPVGGFPEELQKAVLKDEKPFTERPNAHMEPINFDKEFRSFKRKFAQGMGRELLLTDFLSYKLYPKVFTDAYNHHVLYGNVMNIPTKNFFYGMEVGEEIIVELDRGKNVLVSLMLKGEPDEAGNVSIFFKINGQLRNVIVKDTSVKVTKMENAKADPDDPKQIGAPLQGLLSNVLVKKGQKIVKNQPLFIIEAMKMETTVTATEEGEVDRVQLTGGSLVNPDDLVLKLK</sequence>
<dbReference type="GO" id="GO:0005524">
    <property type="term" value="F:ATP binding"/>
    <property type="evidence" value="ECO:0007669"/>
    <property type="project" value="UniProtKB-UniRule"/>
</dbReference>
<dbReference type="Gene3D" id="3.20.20.70">
    <property type="entry name" value="Aldolase class I"/>
    <property type="match status" value="1"/>
</dbReference>
<evidence type="ECO:0000313" key="20">
    <source>
        <dbReference type="EMBL" id="MCG2462150.1"/>
    </source>
</evidence>
<dbReference type="FunFam" id="2.40.50.100:FF:000003">
    <property type="entry name" value="Acetyl-CoA carboxylase biotin carboxyl carrier protein"/>
    <property type="match status" value="1"/>
</dbReference>
<dbReference type="InterPro" id="IPR000089">
    <property type="entry name" value="Biotin_lipoyl"/>
</dbReference>
<comment type="caution">
    <text evidence="20">The sequence shown here is derived from an EMBL/GenBank/DDBJ whole genome shotgun (WGS) entry which is preliminary data.</text>
</comment>
<evidence type="ECO:0000256" key="7">
    <source>
        <dbReference type="ARBA" id="ARBA00022741"/>
    </source>
</evidence>
<keyword evidence="8 11" id="KW-0067">ATP-binding</keyword>
<feature type="modified residue" description="N6-carboxylysine" evidence="15">
    <location>
        <position position="712"/>
    </location>
</feature>
<dbReference type="GO" id="GO:0046872">
    <property type="term" value="F:metal ion binding"/>
    <property type="evidence" value="ECO:0007669"/>
    <property type="project" value="UniProtKB-KW"/>
</dbReference>
<dbReference type="Gene3D" id="2.40.50.100">
    <property type="match status" value="1"/>
</dbReference>
<dbReference type="NCBIfam" id="NF006761">
    <property type="entry name" value="PRK09282.1"/>
    <property type="match status" value="1"/>
</dbReference>
<dbReference type="Proteomes" id="UP001200642">
    <property type="component" value="Unassembled WGS sequence"/>
</dbReference>
<evidence type="ECO:0000256" key="8">
    <source>
        <dbReference type="ARBA" id="ARBA00022840"/>
    </source>
</evidence>
<dbReference type="SUPFAM" id="SSF89000">
    <property type="entry name" value="post-HMGL domain-like"/>
    <property type="match status" value="1"/>
</dbReference>
<feature type="domain" description="Biotin carboxylation" evidence="18">
    <location>
        <begin position="2"/>
        <end position="455"/>
    </location>
</feature>
<evidence type="ECO:0000259" key="18">
    <source>
        <dbReference type="PROSITE" id="PS50979"/>
    </source>
</evidence>
<evidence type="ECO:0000259" key="19">
    <source>
        <dbReference type="PROSITE" id="PS50991"/>
    </source>
</evidence>
<feature type="modified residue" description="N6-biotinyllysine" evidence="15">
    <location>
        <position position="1116"/>
    </location>
</feature>
<dbReference type="InterPro" id="IPR003379">
    <property type="entry name" value="Carboxylase_cons_dom"/>
</dbReference>
<dbReference type="SUPFAM" id="SSF56059">
    <property type="entry name" value="Glutathione synthetase ATP-binding domain-like"/>
    <property type="match status" value="1"/>
</dbReference>
<feature type="active site" evidence="12">
    <location>
        <position position="294"/>
    </location>
</feature>
<dbReference type="NCBIfam" id="TIGR01235">
    <property type="entry name" value="pyruv_carbox"/>
    <property type="match status" value="1"/>
</dbReference>
<feature type="domain" description="Pyruvate carboxyltransferase" evidence="19">
    <location>
        <begin position="533"/>
        <end position="802"/>
    </location>
</feature>
<dbReference type="SUPFAM" id="SSF51246">
    <property type="entry name" value="Rudiment single hybrid motif"/>
    <property type="match status" value="1"/>
</dbReference>
<keyword evidence="10" id="KW-0511">Multifunctional enzyme</keyword>
<dbReference type="NCBIfam" id="NF009554">
    <property type="entry name" value="PRK12999.1"/>
    <property type="match status" value="1"/>
</dbReference>
<evidence type="ECO:0000256" key="15">
    <source>
        <dbReference type="PIRSR" id="PIRSR001594-4"/>
    </source>
</evidence>
<evidence type="ECO:0000256" key="12">
    <source>
        <dbReference type="PIRSR" id="PIRSR001594-1"/>
    </source>
</evidence>
<dbReference type="PROSITE" id="PS50975">
    <property type="entry name" value="ATP_GRASP"/>
    <property type="match status" value="1"/>
</dbReference>
<dbReference type="InterPro" id="IPR013785">
    <property type="entry name" value="Aldolase_TIM"/>
</dbReference>
<dbReference type="PROSITE" id="PS00188">
    <property type="entry name" value="BIOTIN"/>
    <property type="match status" value="1"/>
</dbReference>
<feature type="binding site" evidence="13">
    <location>
        <position position="876"/>
    </location>
    <ligand>
        <name>substrate</name>
    </ligand>
</feature>
<proteinExistence type="predicted"/>
<dbReference type="FunFam" id="3.40.50.20:FF:000010">
    <property type="entry name" value="Propionyl-CoA carboxylase subunit alpha"/>
    <property type="match status" value="1"/>
</dbReference>
<evidence type="ECO:0000256" key="3">
    <source>
        <dbReference type="ARBA" id="ARBA00013057"/>
    </source>
</evidence>
<dbReference type="FunFam" id="3.20.20.70:FF:000033">
    <property type="entry name" value="Pyruvate carboxylase"/>
    <property type="match status" value="1"/>
</dbReference>
<dbReference type="Pfam" id="PF00364">
    <property type="entry name" value="Biotin_lipoyl"/>
    <property type="match status" value="1"/>
</dbReference>
<evidence type="ECO:0000256" key="1">
    <source>
        <dbReference type="ARBA" id="ARBA00001953"/>
    </source>
</evidence>
<feature type="domain" description="ATP-grasp" evidence="17">
    <location>
        <begin position="122"/>
        <end position="319"/>
    </location>
</feature>
<feature type="binding site" evidence="13">
    <location>
        <position position="614"/>
    </location>
    <ligand>
        <name>substrate</name>
    </ligand>
</feature>
<dbReference type="SUPFAM" id="SSF51230">
    <property type="entry name" value="Single hybrid motif"/>
    <property type="match status" value="1"/>
</dbReference>
<evidence type="ECO:0000259" key="17">
    <source>
        <dbReference type="PROSITE" id="PS50975"/>
    </source>
</evidence>
<name>A0AAE3JPI3_9FLAO</name>
<comment type="function">
    <text evidence="11">Catalyzes a 2-step reaction, involving the ATP-dependent carboxylation of the covalently attached biotin in the first step and the transfer of the carboxyl group to pyruvate in the second.</text>
</comment>
<dbReference type="PROSITE" id="PS00866">
    <property type="entry name" value="CPSASE_1"/>
    <property type="match status" value="1"/>
</dbReference>
<dbReference type="SMART" id="SM00878">
    <property type="entry name" value="Biotin_carb_C"/>
    <property type="match status" value="1"/>
</dbReference>
<gene>
    <name evidence="20" type="ORF">K8352_15425</name>
</gene>
<evidence type="ECO:0000256" key="14">
    <source>
        <dbReference type="PIRSR" id="PIRSR001594-3"/>
    </source>
</evidence>
<dbReference type="InterPro" id="IPR005482">
    <property type="entry name" value="Biotin_COase_C"/>
</dbReference>
<dbReference type="GO" id="GO:0005737">
    <property type="term" value="C:cytoplasm"/>
    <property type="evidence" value="ECO:0007669"/>
    <property type="project" value="TreeGrafter"/>
</dbReference>
<dbReference type="GO" id="GO:0006094">
    <property type="term" value="P:gluconeogenesis"/>
    <property type="evidence" value="ECO:0007669"/>
    <property type="project" value="UniProtKB-KW"/>
</dbReference>
<dbReference type="Pfam" id="PF00682">
    <property type="entry name" value="HMGL-like"/>
    <property type="match status" value="1"/>
</dbReference>
<dbReference type="InterPro" id="IPR000891">
    <property type="entry name" value="PYR_CT"/>
</dbReference>
<keyword evidence="7 11" id="KW-0547">Nucleotide-binding</keyword>
<evidence type="ECO:0000259" key="16">
    <source>
        <dbReference type="PROSITE" id="PS50968"/>
    </source>
</evidence>
<dbReference type="InterPro" id="IPR011053">
    <property type="entry name" value="Single_hybrid_motif"/>
</dbReference>
<feature type="binding site" description="via carbamate group" evidence="14">
    <location>
        <position position="712"/>
    </location>
    <ligand>
        <name>Mn(2+)</name>
        <dbReference type="ChEBI" id="CHEBI:29035"/>
    </ligand>
</feature>
<keyword evidence="21" id="KW-1185">Reference proteome</keyword>
<evidence type="ECO:0000256" key="10">
    <source>
        <dbReference type="ARBA" id="ARBA00023268"/>
    </source>
</evidence>
<dbReference type="SUPFAM" id="SSF51569">
    <property type="entry name" value="Aldolase"/>
    <property type="match status" value="1"/>
</dbReference>
<comment type="pathway">
    <text evidence="2">Carbohydrate biosynthesis; gluconeogenesis.</text>
</comment>
<feature type="binding site" evidence="13">
    <location>
        <position position="118"/>
    </location>
    <ligand>
        <name>ATP</name>
        <dbReference type="ChEBI" id="CHEBI:30616"/>
    </ligand>
</feature>
<evidence type="ECO:0000256" key="2">
    <source>
        <dbReference type="ARBA" id="ARBA00004742"/>
    </source>
</evidence>
<keyword evidence="6 14" id="KW-0479">Metal-binding</keyword>
<dbReference type="InterPro" id="IPR011764">
    <property type="entry name" value="Biotin_carboxylation_dom"/>
</dbReference>
<dbReference type="PANTHER" id="PTHR43778:SF2">
    <property type="entry name" value="PYRUVATE CARBOXYLASE, MITOCHONDRIAL"/>
    <property type="match status" value="1"/>
</dbReference>
<dbReference type="FunFam" id="3.30.1490.20:FF:000003">
    <property type="entry name" value="acetyl-CoA carboxylase isoform X1"/>
    <property type="match status" value="1"/>
</dbReference>
<dbReference type="InterPro" id="IPR055268">
    <property type="entry name" value="PCB-like"/>
</dbReference>
<dbReference type="Pfam" id="PF02785">
    <property type="entry name" value="Biotin_carb_C"/>
    <property type="match status" value="1"/>
</dbReference>
<dbReference type="SUPFAM" id="SSF52440">
    <property type="entry name" value="PreATP-grasp domain"/>
    <property type="match status" value="1"/>
</dbReference>
<dbReference type="InterPro" id="IPR005930">
    <property type="entry name" value="Pyruv_COase"/>
</dbReference>
<evidence type="ECO:0000256" key="6">
    <source>
        <dbReference type="ARBA" id="ARBA00022723"/>
    </source>
</evidence>
<dbReference type="InterPro" id="IPR005481">
    <property type="entry name" value="BC-like_N"/>
</dbReference>
<evidence type="ECO:0000256" key="4">
    <source>
        <dbReference type="ARBA" id="ARBA00022432"/>
    </source>
</evidence>
<dbReference type="EMBL" id="JAIRBC010000025">
    <property type="protein sequence ID" value="MCG2462150.1"/>
    <property type="molecule type" value="Genomic_DNA"/>
</dbReference>
<keyword evidence="4" id="KW-0312">Gluconeogenesis</keyword>
<dbReference type="PANTHER" id="PTHR43778">
    <property type="entry name" value="PYRUVATE CARBOXYLASE"/>
    <property type="match status" value="1"/>
</dbReference>
<dbReference type="EC" id="6.4.1.1" evidence="3 11"/>
<accession>A0AAE3JPI3</accession>
<comment type="cofactor">
    <cofactor evidence="1 11">
        <name>biotin</name>
        <dbReference type="ChEBI" id="CHEBI:57586"/>
    </cofactor>
</comment>
<evidence type="ECO:0000313" key="21">
    <source>
        <dbReference type="Proteomes" id="UP001200642"/>
    </source>
</evidence>
<dbReference type="PROSITE" id="PS50968">
    <property type="entry name" value="BIOTINYL_LIPOYL"/>
    <property type="match status" value="1"/>
</dbReference>
<dbReference type="Pfam" id="PF02436">
    <property type="entry name" value="PYC_OADA"/>
    <property type="match status" value="1"/>
</dbReference>
<dbReference type="PROSITE" id="PS50979">
    <property type="entry name" value="BC"/>
    <property type="match status" value="1"/>
</dbReference>
<keyword evidence="20" id="KW-0670">Pyruvate</keyword>
<evidence type="ECO:0000256" key="13">
    <source>
        <dbReference type="PIRSR" id="PIRSR001594-2"/>
    </source>
</evidence>
<dbReference type="AlphaFoldDB" id="A0AAE3JPI3"/>
<feature type="binding site" evidence="14">
    <location>
        <position position="542"/>
    </location>
    <ligand>
        <name>Mn(2+)</name>
        <dbReference type="ChEBI" id="CHEBI:29035"/>
    </ligand>
</feature>
<feature type="domain" description="Lipoyl-binding" evidence="16">
    <location>
        <begin position="1075"/>
        <end position="1150"/>
    </location>
</feature>
<evidence type="ECO:0000256" key="5">
    <source>
        <dbReference type="ARBA" id="ARBA00022598"/>
    </source>
</evidence>
<dbReference type="Pfam" id="PF00289">
    <property type="entry name" value="Biotin_carb_N"/>
    <property type="match status" value="1"/>
</dbReference>
<organism evidence="20 21">
    <name type="scientific">Cerina litoralis</name>
    <dbReference type="NCBI Taxonomy" id="2874477"/>
    <lineage>
        <taxon>Bacteria</taxon>
        <taxon>Pseudomonadati</taxon>
        <taxon>Bacteroidota</taxon>
        <taxon>Flavobacteriia</taxon>
        <taxon>Flavobacteriales</taxon>
        <taxon>Flavobacteriaceae</taxon>
        <taxon>Cerina</taxon>
    </lineage>
</organism>
<dbReference type="Pfam" id="PF02786">
    <property type="entry name" value="CPSase_L_D2"/>
    <property type="match status" value="1"/>
</dbReference>
<feature type="binding site" evidence="14">
    <location>
        <position position="741"/>
    </location>
    <ligand>
        <name>Mn(2+)</name>
        <dbReference type="ChEBI" id="CHEBI:29035"/>
    </ligand>
</feature>
<evidence type="ECO:0000256" key="9">
    <source>
        <dbReference type="ARBA" id="ARBA00023267"/>
    </source>
</evidence>
<dbReference type="InterPro" id="IPR016185">
    <property type="entry name" value="PreATP-grasp_dom_sf"/>
</dbReference>
<feature type="binding site" evidence="13">
    <location>
        <position position="202"/>
    </location>
    <ligand>
        <name>ATP</name>
        <dbReference type="ChEBI" id="CHEBI:30616"/>
    </ligand>
</feature>
<comment type="catalytic activity">
    <reaction evidence="11">
        <text>hydrogencarbonate + pyruvate + ATP = oxaloacetate + ADP + phosphate + H(+)</text>
        <dbReference type="Rhea" id="RHEA:20844"/>
        <dbReference type="ChEBI" id="CHEBI:15361"/>
        <dbReference type="ChEBI" id="CHEBI:15378"/>
        <dbReference type="ChEBI" id="CHEBI:16452"/>
        <dbReference type="ChEBI" id="CHEBI:17544"/>
        <dbReference type="ChEBI" id="CHEBI:30616"/>
        <dbReference type="ChEBI" id="CHEBI:43474"/>
        <dbReference type="ChEBI" id="CHEBI:456216"/>
        <dbReference type="EC" id="6.4.1.1"/>
    </reaction>
</comment>
<keyword evidence="5 11" id="KW-0436">Ligase</keyword>
<dbReference type="GO" id="GO:0004736">
    <property type="term" value="F:pyruvate carboxylase activity"/>
    <property type="evidence" value="ECO:0007669"/>
    <property type="project" value="UniProtKB-EC"/>
</dbReference>
<dbReference type="PIRSF" id="PIRSF001594">
    <property type="entry name" value="Pyruv_carbox"/>
    <property type="match status" value="1"/>
</dbReference>
<dbReference type="InterPro" id="IPR005479">
    <property type="entry name" value="CPAse_ATP-bd"/>
</dbReference>
<dbReference type="InterPro" id="IPR011054">
    <property type="entry name" value="Rudment_hybrid_motif"/>
</dbReference>
<dbReference type="CDD" id="cd07937">
    <property type="entry name" value="DRE_TIM_PC_TC_5S"/>
    <property type="match status" value="1"/>
</dbReference>
<evidence type="ECO:0000256" key="11">
    <source>
        <dbReference type="PIRNR" id="PIRNR001594"/>
    </source>
</evidence>
<dbReference type="InterPro" id="IPR001882">
    <property type="entry name" value="Biotin_BS"/>
</dbReference>
<dbReference type="InterPro" id="IPR011761">
    <property type="entry name" value="ATP-grasp"/>
</dbReference>
<dbReference type="PROSITE" id="PS50991">
    <property type="entry name" value="PYR_CT"/>
    <property type="match status" value="1"/>
</dbReference>
<dbReference type="CDD" id="cd06850">
    <property type="entry name" value="biotinyl_domain"/>
    <property type="match status" value="1"/>
</dbReference>
<reference evidence="20" key="1">
    <citation type="submission" date="2023-02" db="EMBL/GenBank/DDBJ databases">
        <title>Genome of Flavobacteriaceae gen. nov. sp. strain F89.</title>
        <authorList>
            <person name="Wang Y."/>
        </authorList>
    </citation>
    <scope>NUCLEOTIDE SEQUENCE</scope>
    <source>
        <strain evidence="20">F89</strain>
    </source>
</reference>
<dbReference type="Gene3D" id="3.30.470.20">
    <property type="entry name" value="ATP-grasp fold, B domain"/>
    <property type="match status" value="1"/>
</dbReference>
<protein>
    <recommendedName>
        <fullName evidence="3 11">Pyruvate carboxylase</fullName>
        <ecNumber evidence="3 11">6.4.1.1</ecNumber>
    </recommendedName>
</protein>